<gene>
    <name evidence="2" type="ORF">N7537_005926</name>
</gene>
<name>A0AAD6E6J5_9EURO</name>
<accession>A0AAD6E6J5</accession>
<feature type="transmembrane region" description="Helical" evidence="1">
    <location>
        <begin position="6"/>
        <end position="32"/>
    </location>
</feature>
<evidence type="ECO:0000313" key="2">
    <source>
        <dbReference type="EMBL" id="KAJ5602970.1"/>
    </source>
</evidence>
<evidence type="ECO:0000313" key="3">
    <source>
        <dbReference type="Proteomes" id="UP001213799"/>
    </source>
</evidence>
<sequence>MGVFFFTIWLITFVCPYIYYSISLGPMLGFIFGGTSNLYLPYIWFFETTDSTNNDISQLFKEKAPVRQWKNHMLEQEYGAEEDMKTSTIQEIEHLVSLDVGFVHD</sequence>
<evidence type="ECO:0000256" key="1">
    <source>
        <dbReference type="SAM" id="Phobius"/>
    </source>
</evidence>
<reference evidence="2" key="2">
    <citation type="submission" date="2023-01" db="EMBL/GenBank/DDBJ databases">
        <authorList>
            <person name="Petersen C."/>
        </authorList>
    </citation>
    <scope>NUCLEOTIDE SEQUENCE</scope>
    <source>
        <strain evidence="2">IBT 12815</strain>
    </source>
</reference>
<dbReference type="EMBL" id="JAQJAE010000003">
    <property type="protein sequence ID" value="KAJ5602970.1"/>
    <property type="molecule type" value="Genomic_DNA"/>
</dbReference>
<protein>
    <submittedName>
        <fullName evidence="2">Uncharacterized protein</fullName>
    </submittedName>
</protein>
<keyword evidence="1" id="KW-0812">Transmembrane</keyword>
<keyword evidence="1" id="KW-0472">Membrane</keyword>
<keyword evidence="1" id="KW-1133">Transmembrane helix</keyword>
<dbReference type="RefSeq" id="XP_056752768.1">
    <property type="nucleotide sequence ID" value="XM_056896983.1"/>
</dbReference>
<dbReference type="Proteomes" id="UP001213799">
    <property type="component" value="Unassembled WGS sequence"/>
</dbReference>
<organism evidence="2 3">
    <name type="scientific">Penicillium hordei</name>
    <dbReference type="NCBI Taxonomy" id="40994"/>
    <lineage>
        <taxon>Eukaryota</taxon>
        <taxon>Fungi</taxon>
        <taxon>Dikarya</taxon>
        <taxon>Ascomycota</taxon>
        <taxon>Pezizomycotina</taxon>
        <taxon>Eurotiomycetes</taxon>
        <taxon>Eurotiomycetidae</taxon>
        <taxon>Eurotiales</taxon>
        <taxon>Aspergillaceae</taxon>
        <taxon>Penicillium</taxon>
    </lineage>
</organism>
<reference evidence="2" key="1">
    <citation type="journal article" date="2023" name="IMA Fungus">
        <title>Comparative genomic study of the Penicillium genus elucidates a diverse pangenome and 15 lateral gene transfer events.</title>
        <authorList>
            <person name="Petersen C."/>
            <person name="Sorensen T."/>
            <person name="Nielsen M.R."/>
            <person name="Sondergaard T.E."/>
            <person name="Sorensen J.L."/>
            <person name="Fitzpatrick D.A."/>
            <person name="Frisvad J.C."/>
            <person name="Nielsen K.L."/>
        </authorList>
    </citation>
    <scope>NUCLEOTIDE SEQUENCE</scope>
    <source>
        <strain evidence="2">IBT 12815</strain>
    </source>
</reference>
<dbReference type="AlphaFoldDB" id="A0AAD6E6J5"/>
<proteinExistence type="predicted"/>
<dbReference type="GeneID" id="81587225"/>
<keyword evidence="3" id="KW-1185">Reference proteome</keyword>
<comment type="caution">
    <text evidence="2">The sequence shown here is derived from an EMBL/GenBank/DDBJ whole genome shotgun (WGS) entry which is preliminary data.</text>
</comment>